<accession>A0A3S4ZSR4</accession>
<feature type="compositionally biased region" description="Basic residues" evidence="1">
    <location>
        <begin position="172"/>
        <end position="185"/>
    </location>
</feature>
<evidence type="ECO:0000256" key="1">
    <source>
        <dbReference type="SAM" id="MobiDB-lite"/>
    </source>
</evidence>
<protein>
    <submittedName>
        <fullName evidence="2">Uncharacterized protein</fullName>
    </submittedName>
</protein>
<feature type="compositionally biased region" description="Low complexity" evidence="1">
    <location>
        <begin position="110"/>
        <end position="123"/>
    </location>
</feature>
<dbReference type="AlphaFoldDB" id="A0A3S4ZSR4"/>
<name>A0A3S4ZSR4_9PLAT</name>
<reference evidence="2" key="1">
    <citation type="submission" date="2018-11" db="EMBL/GenBank/DDBJ databases">
        <authorList>
            <consortium name="Pathogen Informatics"/>
        </authorList>
    </citation>
    <scope>NUCLEOTIDE SEQUENCE</scope>
</reference>
<gene>
    <name evidence="2" type="ORF">PXEA_LOCUS4543</name>
</gene>
<evidence type="ECO:0000313" key="3">
    <source>
        <dbReference type="Proteomes" id="UP000784294"/>
    </source>
</evidence>
<dbReference type="EMBL" id="CAAALY010010844">
    <property type="protein sequence ID" value="VEL11103.1"/>
    <property type="molecule type" value="Genomic_DNA"/>
</dbReference>
<feature type="region of interest" description="Disordered" evidence="1">
    <location>
        <begin position="166"/>
        <end position="191"/>
    </location>
</feature>
<evidence type="ECO:0000313" key="2">
    <source>
        <dbReference type="EMBL" id="VEL11103.1"/>
    </source>
</evidence>
<comment type="caution">
    <text evidence="2">The sequence shown here is derived from an EMBL/GenBank/DDBJ whole genome shotgun (WGS) entry which is preliminary data.</text>
</comment>
<proteinExistence type="predicted"/>
<sequence>MLFLLSVATRQPSDAELIEIATQKGTTNSNSPFFALSGLGSGGGMPSTTGNGTDIVSGSGGGPGRLFGGSGRTGVSAASGGIVNNANNGPVSSIVGISSSPTGGCAGPEASSGSQTVSSSATGIDREDRDDVSPANAVLNVPLSQLMVAAAAAAAAGLSQDAYASALSQPASHHHQQQQSQHHHQALIPTPGNSVAAVGLTASPAGCNSLSGLMRLCRR</sequence>
<organism evidence="2 3">
    <name type="scientific">Protopolystoma xenopodis</name>
    <dbReference type="NCBI Taxonomy" id="117903"/>
    <lineage>
        <taxon>Eukaryota</taxon>
        <taxon>Metazoa</taxon>
        <taxon>Spiralia</taxon>
        <taxon>Lophotrochozoa</taxon>
        <taxon>Platyhelminthes</taxon>
        <taxon>Monogenea</taxon>
        <taxon>Polyopisthocotylea</taxon>
        <taxon>Polystomatidea</taxon>
        <taxon>Polystomatidae</taxon>
        <taxon>Protopolystoma</taxon>
    </lineage>
</organism>
<keyword evidence="3" id="KW-1185">Reference proteome</keyword>
<dbReference type="Proteomes" id="UP000784294">
    <property type="component" value="Unassembled WGS sequence"/>
</dbReference>
<feature type="region of interest" description="Disordered" evidence="1">
    <location>
        <begin position="100"/>
        <end position="131"/>
    </location>
</feature>